<name>F2KN47_ARCVS</name>
<organism evidence="2 3">
    <name type="scientific">Archaeoglobus veneficus (strain DSM 11195 / SNP6)</name>
    <dbReference type="NCBI Taxonomy" id="693661"/>
    <lineage>
        <taxon>Archaea</taxon>
        <taxon>Methanobacteriati</taxon>
        <taxon>Methanobacteriota</taxon>
        <taxon>Archaeoglobi</taxon>
        <taxon>Archaeoglobales</taxon>
        <taxon>Archaeoglobaceae</taxon>
        <taxon>Archaeoglobus</taxon>
    </lineage>
</organism>
<feature type="transmembrane region" description="Helical" evidence="1">
    <location>
        <begin position="12"/>
        <end position="30"/>
    </location>
</feature>
<dbReference type="STRING" id="693661.Arcve_0107"/>
<gene>
    <name evidence="2" type="ordered locus">Arcve_0107</name>
</gene>
<evidence type="ECO:0000313" key="2">
    <source>
        <dbReference type="EMBL" id="AEA46148.1"/>
    </source>
</evidence>
<keyword evidence="1" id="KW-1133">Transmembrane helix</keyword>
<dbReference type="EMBL" id="CP002588">
    <property type="protein sequence ID" value="AEA46148.1"/>
    <property type="molecule type" value="Genomic_DNA"/>
</dbReference>
<protein>
    <submittedName>
        <fullName evidence="2">Uncharacterized protein</fullName>
    </submittedName>
</protein>
<dbReference type="HOGENOM" id="CLU_1182849_0_0_2"/>
<keyword evidence="3" id="KW-1185">Reference proteome</keyword>
<dbReference type="KEGG" id="ave:Arcve_0107"/>
<keyword evidence="1" id="KW-0812">Transmembrane</keyword>
<sequence>MREKAVSEVVGSLLMLVVVTLTVSILIVYGNPVIESNQQIIRTRNVAAMMVATSETISKVSADVMPSARVRFALSGGSLSVSSDNSLTLYVNNSTANLYTLTTTPGKIEYVHGDDKTCIECGGVWSKGSTGAYIVYPPRIKVQGSNVSIAIYEIRGSGSVGGKGFAEIEIRYNSSETKIFNTSGYVVMNITSEYAQAWKRYLEEEGFTVSSEYARVDFTYLTISRYVVDVRLWV</sequence>
<evidence type="ECO:0000256" key="1">
    <source>
        <dbReference type="SAM" id="Phobius"/>
    </source>
</evidence>
<accession>F2KN47</accession>
<dbReference type="OrthoDB" id="118051at2157"/>
<dbReference type="RefSeq" id="WP_013682824.1">
    <property type="nucleotide sequence ID" value="NC_015320.1"/>
</dbReference>
<dbReference type="AlphaFoldDB" id="F2KN47"/>
<keyword evidence="1" id="KW-0472">Membrane</keyword>
<dbReference type="Proteomes" id="UP000008136">
    <property type="component" value="Chromosome"/>
</dbReference>
<dbReference type="eggNOG" id="arCOG02911">
    <property type="taxonomic scope" value="Archaea"/>
</dbReference>
<evidence type="ECO:0000313" key="3">
    <source>
        <dbReference type="Proteomes" id="UP000008136"/>
    </source>
</evidence>
<dbReference type="GeneID" id="10393199"/>
<proteinExistence type="predicted"/>
<reference evidence="2 3" key="1">
    <citation type="submission" date="2011-03" db="EMBL/GenBank/DDBJ databases">
        <title>The complete genome of Archaeoglobus veneficus SNP6.</title>
        <authorList>
            <consortium name="US DOE Joint Genome Institute (JGI-PGF)"/>
            <person name="Lucas S."/>
            <person name="Copeland A."/>
            <person name="Lapidus A."/>
            <person name="Bruce D."/>
            <person name="Goodwin L."/>
            <person name="Pitluck S."/>
            <person name="Kyrpides N."/>
            <person name="Mavromatis K."/>
            <person name="Pagani I."/>
            <person name="Ivanova N."/>
            <person name="Mikhailova N."/>
            <person name="Lu M."/>
            <person name="Detter J.C."/>
            <person name="Tapia R."/>
            <person name="Han C."/>
            <person name="Land M."/>
            <person name="Hauser L."/>
            <person name="Markowitz V."/>
            <person name="Cheng J.-F."/>
            <person name="Hugenholtz P."/>
            <person name="Woyke T."/>
            <person name="Wu D."/>
            <person name="Spring S."/>
            <person name="Brambilla E."/>
            <person name="Klenk H.-P."/>
            <person name="Eisen J.A."/>
        </authorList>
    </citation>
    <scope>NUCLEOTIDE SEQUENCE [LARGE SCALE GENOMIC DNA]</scope>
    <source>
        <strain>SNP6</strain>
    </source>
</reference>
<dbReference type="Pfam" id="PF23960">
    <property type="entry name" value="DUF7289"/>
    <property type="match status" value="1"/>
</dbReference>
<dbReference type="InterPro" id="IPR055713">
    <property type="entry name" value="DUF7289"/>
</dbReference>